<evidence type="ECO:0000259" key="6">
    <source>
        <dbReference type="Pfam" id="PF05199"/>
    </source>
</evidence>
<dbReference type="PIRSF" id="PIRSF000137">
    <property type="entry name" value="Alcohol_oxidase"/>
    <property type="match status" value="1"/>
</dbReference>
<evidence type="ECO:0000256" key="2">
    <source>
        <dbReference type="ARBA" id="ARBA00010790"/>
    </source>
</evidence>
<dbReference type="Gene3D" id="3.30.560.10">
    <property type="entry name" value="Glucose Oxidase, domain 3"/>
    <property type="match status" value="1"/>
</dbReference>
<comment type="similarity">
    <text evidence="2">Belongs to the GMC oxidoreductase family.</text>
</comment>
<dbReference type="PANTHER" id="PTHR11552">
    <property type="entry name" value="GLUCOSE-METHANOL-CHOLINE GMC OXIDOREDUCTASE"/>
    <property type="match status" value="1"/>
</dbReference>
<dbReference type="SUPFAM" id="SSF51905">
    <property type="entry name" value="FAD/NAD(P)-binding domain"/>
    <property type="match status" value="1"/>
</dbReference>
<dbReference type="SUPFAM" id="SSF54373">
    <property type="entry name" value="FAD-linked reductases, C-terminal domain"/>
    <property type="match status" value="1"/>
</dbReference>
<protein>
    <submittedName>
        <fullName evidence="7">Dehydrogenase</fullName>
    </submittedName>
</protein>
<dbReference type="InterPro" id="IPR036188">
    <property type="entry name" value="FAD/NAD-bd_sf"/>
</dbReference>
<name>A0ABQ6A391_9PROT</name>
<evidence type="ECO:0000313" key="8">
    <source>
        <dbReference type="Proteomes" id="UP001156641"/>
    </source>
</evidence>
<keyword evidence="8" id="KW-1185">Reference proteome</keyword>
<sequence length="534" mass="58613">MENPDYVVIGAGTAGCAIAARLSEDSRNKVVLLEAGGYDNHPYLHMPPGFLQALKNPDLTWQYLSESEPNLNNRTISLPRGKVLGGGSSINGMIHIRGNRWDFDRWRDEFDATGWGYDDVLPYFRKSENSWLGQGPFHGAGGPVQVNRVVNKDIFTAEIHAAAIALGYNTSNDYDGALNEGFAEAQVAIDSRGRRSSSARAYIRPNLNRPNLRVIDKATITRLVIENRRARAVEFVKDGQTFRHTANAEIILSAGAYNSPKILLLSGAGPAEELRAQGITPIIDLPGVGKNLQEHPRMPLQYAASGPFTFINQLRWDRAAISVLNWALFGKGPFASQVCSGILLLKTQPDIPAPDIQLLFTPTRIDANLWFPYFTKPQIHCFYTTVCQLRPYSRGEVTLRSANPAASPKIRLNLLSDARDYTVLRDGIRLARKLFATEPQKSLVKEEMLPGAHAQTDEQLNVSIRDLLGITHHPVGTCAMGQSNLSVVDPQLRVRGVEGLRVADASIMPTIVSANTNAASLMIGEKAADLIKST</sequence>
<dbReference type="Pfam" id="PF05199">
    <property type="entry name" value="GMC_oxred_C"/>
    <property type="match status" value="1"/>
</dbReference>
<dbReference type="Pfam" id="PF00732">
    <property type="entry name" value="GMC_oxred_N"/>
    <property type="match status" value="1"/>
</dbReference>
<evidence type="ECO:0000313" key="7">
    <source>
        <dbReference type="EMBL" id="GLR66954.1"/>
    </source>
</evidence>
<comment type="cofactor">
    <cofactor evidence="1">
        <name>FAD</name>
        <dbReference type="ChEBI" id="CHEBI:57692"/>
    </cofactor>
</comment>
<keyword evidence="3" id="KW-0285">Flavoprotein</keyword>
<reference evidence="8" key="1">
    <citation type="journal article" date="2019" name="Int. J. Syst. Evol. Microbiol.">
        <title>The Global Catalogue of Microorganisms (GCM) 10K type strain sequencing project: providing services to taxonomists for standard genome sequencing and annotation.</title>
        <authorList>
            <consortium name="The Broad Institute Genomics Platform"/>
            <consortium name="The Broad Institute Genome Sequencing Center for Infectious Disease"/>
            <person name="Wu L."/>
            <person name="Ma J."/>
        </authorList>
    </citation>
    <scope>NUCLEOTIDE SEQUENCE [LARGE SCALE GENOMIC DNA]</scope>
    <source>
        <strain evidence="8">NBRC 112502</strain>
    </source>
</reference>
<keyword evidence="4" id="KW-0274">FAD</keyword>
<dbReference type="InterPro" id="IPR012132">
    <property type="entry name" value="GMC_OxRdtase"/>
</dbReference>
<dbReference type="RefSeq" id="WP_284257654.1">
    <property type="nucleotide sequence ID" value="NZ_BSOS01000043.1"/>
</dbReference>
<feature type="domain" description="Glucose-methanol-choline oxidoreductase N-terminal" evidence="5">
    <location>
        <begin position="5"/>
        <end position="296"/>
    </location>
</feature>
<evidence type="ECO:0000256" key="1">
    <source>
        <dbReference type="ARBA" id="ARBA00001974"/>
    </source>
</evidence>
<dbReference type="EMBL" id="BSOS01000043">
    <property type="protein sequence ID" value="GLR66954.1"/>
    <property type="molecule type" value="Genomic_DNA"/>
</dbReference>
<feature type="domain" description="Glucose-methanol-choline oxidoreductase C-terminal" evidence="6">
    <location>
        <begin position="391"/>
        <end position="524"/>
    </location>
</feature>
<evidence type="ECO:0000259" key="5">
    <source>
        <dbReference type="Pfam" id="PF00732"/>
    </source>
</evidence>
<dbReference type="InterPro" id="IPR007867">
    <property type="entry name" value="GMC_OxRtase_C"/>
</dbReference>
<comment type="caution">
    <text evidence="7">The sequence shown here is derived from an EMBL/GenBank/DDBJ whole genome shotgun (WGS) entry which is preliminary data.</text>
</comment>
<dbReference type="Proteomes" id="UP001156641">
    <property type="component" value="Unassembled WGS sequence"/>
</dbReference>
<organism evidence="7 8">
    <name type="scientific">Acidocella aquatica</name>
    <dbReference type="NCBI Taxonomy" id="1922313"/>
    <lineage>
        <taxon>Bacteria</taxon>
        <taxon>Pseudomonadati</taxon>
        <taxon>Pseudomonadota</taxon>
        <taxon>Alphaproteobacteria</taxon>
        <taxon>Acetobacterales</taxon>
        <taxon>Acidocellaceae</taxon>
        <taxon>Acidocella</taxon>
    </lineage>
</organism>
<dbReference type="Gene3D" id="3.50.50.60">
    <property type="entry name" value="FAD/NAD(P)-binding domain"/>
    <property type="match status" value="1"/>
</dbReference>
<evidence type="ECO:0000256" key="4">
    <source>
        <dbReference type="ARBA" id="ARBA00022827"/>
    </source>
</evidence>
<dbReference type="PANTHER" id="PTHR11552:SF147">
    <property type="entry name" value="CHOLINE DEHYDROGENASE, MITOCHONDRIAL"/>
    <property type="match status" value="1"/>
</dbReference>
<proteinExistence type="inferred from homology"/>
<gene>
    <name evidence="7" type="ORF">GCM10010909_16340</name>
</gene>
<accession>A0ABQ6A391</accession>
<evidence type="ECO:0000256" key="3">
    <source>
        <dbReference type="ARBA" id="ARBA00022630"/>
    </source>
</evidence>
<dbReference type="InterPro" id="IPR000172">
    <property type="entry name" value="GMC_OxRdtase_N"/>
</dbReference>